<dbReference type="GO" id="GO:0032259">
    <property type="term" value="P:methylation"/>
    <property type="evidence" value="ECO:0007669"/>
    <property type="project" value="UniProtKB-KW"/>
</dbReference>
<evidence type="ECO:0000256" key="4">
    <source>
        <dbReference type="ARBA" id="ARBA00022603"/>
    </source>
</evidence>
<gene>
    <name evidence="7" type="primary">pcm</name>
    <name evidence="8" type="ORF">GCM10007276_14610</name>
</gene>
<dbReference type="FunFam" id="3.40.50.150:FF:000010">
    <property type="entry name" value="Protein-L-isoaspartate O-methyltransferase"/>
    <property type="match status" value="1"/>
</dbReference>
<accession>A0A8J2VR46</accession>
<dbReference type="GO" id="GO:0005737">
    <property type="term" value="C:cytoplasm"/>
    <property type="evidence" value="ECO:0007669"/>
    <property type="project" value="UniProtKB-SubCell"/>
</dbReference>
<comment type="catalytic activity">
    <reaction evidence="7">
        <text>[protein]-L-isoaspartate + S-adenosyl-L-methionine = [protein]-L-isoaspartate alpha-methyl ester + S-adenosyl-L-homocysteine</text>
        <dbReference type="Rhea" id="RHEA:12705"/>
        <dbReference type="Rhea" id="RHEA-COMP:12143"/>
        <dbReference type="Rhea" id="RHEA-COMP:12144"/>
        <dbReference type="ChEBI" id="CHEBI:57856"/>
        <dbReference type="ChEBI" id="CHEBI:59789"/>
        <dbReference type="ChEBI" id="CHEBI:90596"/>
        <dbReference type="ChEBI" id="CHEBI:90598"/>
        <dbReference type="EC" id="2.1.1.77"/>
    </reaction>
</comment>
<dbReference type="GO" id="GO:0004719">
    <property type="term" value="F:protein-L-isoaspartate (D-aspartate) O-methyltransferase activity"/>
    <property type="evidence" value="ECO:0007669"/>
    <property type="project" value="UniProtKB-UniRule"/>
</dbReference>
<dbReference type="GO" id="GO:0030091">
    <property type="term" value="P:protein repair"/>
    <property type="evidence" value="ECO:0007669"/>
    <property type="project" value="UniProtKB-UniRule"/>
</dbReference>
<keyword evidence="5 7" id="KW-0808">Transferase</keyword>
<keyword evidence="6 7" id="KW-0949">S-adenosyl-L-methionine</keyword>
<organism evidence="8 9">
    <name type="scientific">Agaricicola taiwanensis</name>
    <dbReference type="NCBI Taxonomy" id="591372"/>
    <lineage>
        <taxon>Bacteria</taxon>
        <taxon>Pseudomonadati</taxon>
        <taxon>Pseudomonadota</taxon>
        <taxon>Alphaproteobacteria</taxon>
        <taxon>Rhodobacterales</taxon>
        <taxon>Paracoccaceae</taxon>
        <taxon>Agaricicola</taxon>
    </lineage>
</organism>
<dbReference type="CDD" id="cd02440">
    <property type="entry name" value="AdoMet_MTases"/>
    <property type="match status" value="1"/>
</dbReference>
<comment type="function">
    <text evidence="7">Catalyzes the methyl esterification of L-isoaspartyl residues in peptides and proteins that result from spontaneous decomposition of normal L-aspartyl and L-asparaginyl residues. It plays a role in the repair and/or degradation of damaged proteins.</text>
</comment>
<reference evidence="8" key="1">
    <citation type="journal article" date="2014" name="Int. J. Syst. Evol. Microbiol.">
        <title>Complete genome sequence of Corynebacterium casei LMG S-19264T (=DSM 44701T), isolated from a smear-ripened cheese.</title>
        <authorList>
            <consortium name="US DOE Joint Genome Institute (JGI-PGF)"/>
            <person name="Walter F."/>
            <person name="Albersmeier A."/>
            <person name="Kalinowski J."/>
            <person name="Ruckert C."/>
        </authorList>
    </citation>
    <scope>NUCLEOTIDE SEQUENCE</scope>
    <source>
        <strain evidence="8">CCM 7684</strain>
    </source>
</reference>
<dbReference type="InterPro" id="IPR000682">
    <property type="entry name" value="PCMT"/>
</dbReference>
<dbReference type="SUPFAM" id="SSF53335">
    <property type="entry name" value="S-adenosyl-L-methionine-dependent methyltransferases"/>
    <property type="match status" value="1"/>
</dbReference>
<dbReference type="AlphaFoldDB" id="A0A8J2VR46"/>
<dbReference type="PROSITE" id="PS01279">
    <property type="entry name" value="PCMT"/>
    <property type="match status" value="1"/>
</dbReference>
<dbReference type="HAMAP" id="MF_00090">
    <property type="entry name" value="PIMT"/>
    <property type="match status" value="1"/>
</dbReference>
<comment type="subcellular location">
    <subcellularLocation>
        <location evidence="1 7">Cytoplasm</location>
    </subcellularLocation>
</comment>
<evidence type="ECO:0000256" key="1">
    <source>
        <dbReference type="ARBA" id="ARBA00004496"/>
    </source>
</evidence>
<dbReference type="Proteomes" id="UP000602745">
    <property type="component" value="Unassembled WGS sequence"/>
</dbReference>
<feature type="active site" evidence="7">
    <location>
        <position position="52"/>
    </location>
</feature>
<comment type="similarity">
    <text evidence="2 7">Belongs to the methyltransferase superfamily. L-isoaspartyl/D-aspartyl protein methyltransferase family.</text>
</comment>
<dbReference type="EMBL" id="BMCP01000001">
    <property type="protein sequence ID" value="GGE38300.1"/>
    <property type="molecule type" value="Genomic_DNA"/>
</dbReference>
<evidence type="ECO:0000256" key="7">
    <source>
        <dbReference type="HAMAP-Rule" id="MF_00090"/>
    </source>
</evidence>
<protein>
    <recommendedName>
        <fullName evidence="7">Protein-L-isoaspartate O-methyltransferase</fullName>
        <ecNumber evidence="7">2.1.1.77</ecNumber>
    </recommendedName>
    <alternativeName>
        <fullName evidence="7">L-isoaspartyl protein carboxyl methyltransferase</fullName>
    </alternativeName>
    <alternativeName>
        <fullName evidence="7">Protein L-isoaspartyl methyltransferase</fullName>
    </alternativeName>
    <alternativeName>
        <fullName evidence="7">Protein-beta-aspartate methyltransferase</fullName>
        <shortName evidence="7">PIMT</shortName>
    </alternativeName>
</protein>
<dbReference type="EC" id="2.1.1.77" evidence="7"/>
<dbReference type="PANTHER" id="PTHR11579">
    <property type="entry name" value="PROTEIN-L-ISOASPARTATE O-METHYLTRANSFERASE"/>
    <property type="match status" value="1"/>
</dbReference>
<evidence type="ECO:0000256" key="3">
    <source>
        <dbReference type="ARBA" id="ARBA00022490"/>
    </source>
</evidence>
<comment type="caution">
    <text evidence="8">The sequence shown here is derived from an EMBL/GenBank/DDBJ whole genome shotgun (WGS) entry which is preliminary data.</text>
</comment>
<keyword evidence="3 7" id="KW-0963">Cytoplasm</keyword>
<dbReference type="Pfam" id="PF01135">
    <property type="entry name" value="PCMT"/>
    <property type="match status" value="1"/>
</dbReference>
<name>A0A8J2VR46_9RHOB</name>
<dbReference type="Gene3D" id="3.40.50.150">
    <property type="entry name" value="Vaccinia Virus protein VP39"/>
    <property type="match status" value="1"/>
</dbReference>
<dbReference type="NCBIfam" id="NF001453">
    <property type="entry name" value="PRK00312.1"/>
    <property type="match status" value="1"/>
</dbReference>
<reference evidence="8" key="2">
    <citation type="submission" date="2020-09" db="EMBL/GenBank/DDBJ databases">
        <authorList>
            <person name="Sun Q."/>
            <person name="Sedlacek I."/>
        </authorList>
    </citation>
    <scope>NUCLEOTIDE SEQUENCE</scope>
    <source>
        <strain evidence="8">CCM 7684</strain>
    </source>
</reference>
<evidence type="ECO:0000256" key="6">
    <source>
        <dbReference type="ARBA" id="ARBA00022691"/>
    </source>
</evidence>
<keyword evidence="4 7" id="KW-0489">Methyltransferase</keyword>
<dbReference type="InterPro" id="IPR029063">
    <property type="entry name" value="SAM-dependent_MTases_sf"/>
</dbReference>
<proteinExistence type="inferred from homology"/>
<keyword evidence="9" id="KW-1185">Reference proteome</keyword>
<evidence type="ECO:0000313" key="9">
    <source>
        <dbReference type="Proteomes" id="UP000602745"/>
    </source>
</evidence>
<dbReference type="PANTHER" id="PTHR11579:SF0">
    <property type="entry name" value="PROTEIN-L-ISOASPARTATE(D-ASPARTATE) O-METHYLTRANSFERASE"/>
    <property type="match status" value="1"/>
</dbReference>
<evidence type="ECO:0000313" key="8">
    <source>
        <dbReference type="EMBL" id="GGE38300.1"/>
    </source>
</evidence>
<evidence type="ECO:0000256" key="5">
    <source>
        <dbReference type="ARBA" id="ARBA00022679"/>
    </source>
</evidence>
<sequence length="220" mass="23794">MVEDQIARRGITDVRVLDAMRSVPREVFVEPGFEDFAYDDAPLPIGHGQTISQPYIVALMAEAAEIKPSDHVLEVGAGSGYAAAVLSLMARQVHAIEWHRGLGEAAERRLRKHGFNNVELRVGDGTSGWREAAPFDAILVAAGAPAAPEALKKQLRIGGRLIIPVGSEEREQSLLKITRIGPDDFQQDDLGEVRFVPLVGEQGWAIGSSTPLSGSTKRKP</sequence>
<evidence type="ECO:0000256" key="2">
    <source>
        <dbReference type="ARBA" id="ARBA00005369"/>
    </source>
</evidence>
<dbReference type="NCBIfam" id="TIGR00080">
    <property type="entry name" value="pimt"/>
    <property type="match status" value="1"/>
</dbReference>